<dbReference type="InterPro" id="IPR027443">
    <property type="entry name" value="IPNS-like_sf"/>
</dbReference>
<dbReference type="AlphaFoldDB" id="A0A1J8RAZ4"/>
<dbReference type="PROSITE" id="PS51471">
    <property type="entry name" value="FE2OG_OXY"/>
    <property type="match status" value="1"/>
</dbReference>
<dbReference type="STRING" id="180088.A0A1J8RAZ4"/>
<reference evidence="3 4" key="1">
    <citation type="submission" date="2016-03" db="EMBL/GenBank/DDBJ databases">
        <title>Comparative genomics of the ectomycorrhizal sister species Rhizopogon vinicolor and Rhizopogon vesiculosus (Basidiomycota: Boletales) reveals a divergence of the mating type B locus.</title>
        <authorList>
            <person name="Mujic A.B."/>
            <person name="Kuo A."/>
            <person name="Tritt A."/>
            <person name="Lipzen A."/>
            <person name="Chen C."/>
            <person name="Johnson J."/>
            <person name="Sharma A."/>
            <person name="Barry K."/>
            <person name="Grigoriev I.V."/>
            <person name="Spatafora J.W."/>
        </authorList>
    </citation>
    <scope>NUCLEOTIDE SEQUENCE [LARGE SCALE GENOMIC DNA]</scope>
    <source>
        <strain evidence="3 4">AM-OR11-056</strain>
    </source>
</reference>
<evidence type="ECO:0000256" key="1">
    <source>
        <dbReference type="SAM" id="MobiDB-lite"/>
    </source>
</evidence>
<evidence type="ECO:0000313" key="4">
    <source>
        <dbReference type="Proteomes" id="UP000183567"/>
    </source>
</evidence>
<feature type="region of interest" description="Disordered" evidence="1">
    <location>
        <begin position="1"/>
        <end position="83"/>
    </location>
</feature>
<feature type="domain" description="Fe2OG dioxygenase" evidence="2">
    <location>
        <begin position="521"/>
        <end position="633"/>
    </location>
</feature>
<dbReference type="InterPro" id="IPR026992">
    <property type="entry name" value="DIOX_N"/>
</dbReference>
<dbReference type="Proteomes" id="UP000183567">
    <property type="component" value="Unassembled WGS sequence"/>
</dbReference>
<dbReference type="SUPFAM" id="SSF51197">
    <property type="entry name" value="Clavaminate synthase-like"/>
    <property type="match status" value="1"/>
</dbReference>
<dbReference type="PANTHER" id="PTHR36452:SF1">
    <property type="entry name" value="DUF2461 DOMAIN-CONTAINING PROTEIN"/>
    <property type="match status" value="1"/>
</dbReference>
<name>A0A1J8RAZ4_9AGAM</name>
<dbReference type="Gene3D" id="2.60.120.330">
    <property type="entry name" value="B-lactam Antibiotic, Isopenicillin N Synthase, Chain"/>
    <property type="match status" value="1"/>
</dbReference>
<dbReference type="PANTHER" id="PTHR36452">
    <property type="entry name" value="CHROMOSOME 12, WHOLE GENOME SHOTGUN SEQUENCE"/>
    <property type="match status" value="1"/>
</dbReference>
<accession>A0A1J8RAZ4</accession>
<proteinExistence type="predicted"/>
<comment type="caution">
    <text evidence="3">The sequence shown here is derived from an EMBL/GenBank/DDBJ whole genome shotgun (WGS) entry which is preliminary data.</text>
</comment>
<dbReference type="Pfam" id="PF14226">
    <property type="entry name" value="DIOX_N"/>
    <property type="match status" value="1"/>
</dbReference>
<dbReference type="OrthoDB" id="2537769at2759"/>
<dbReference type="Pfam" id="PF03171">
    <property type="entry name" value="2OG-FeII_Oxy"/>
    <property type="match status" value="1"/>
</dbReference>
<keyword evidence="4" id="KW-1185">Reference proteome</keyword>
<dbReference type="InterPro" id="IPR044861">
    <property type="entry name" value="IPNS-like_FE2OG_OXY"/>
</dbReference>
<evidence type="ECO:0000259" key="2">
    <source>
        <dbReference type="PROSITE" id="PS51471"/>
    </source>
</evidence>
<feature type="compositionally biased region" description="Acidic residues" evidence="1">
    <location>
        <begin position="67"/>
        <end position="77"/>
    </location>
</feature>
<dbReference type="InterPro" id="IPR005123">
    <property type="entry name" value="Oxoglu/Fe-dep_dioxygenase_dom"/>
</dbReference>
<dbReference type="Pfam" id="PF09365">
    <property type="entry name" value="DUF2461"/>
    <property type="match status" value="2"/>
</dbReference>
<feature type="compositionally biased region" description="Basic and acidic residues" evidence="1">
    <location>
        <begin position="15"/>
        <end position="35"/>
    </location>
</feature>
<protein>
    <recommendedName>
        <fullName evidence="2">Fe2OG dioxygenase domain-containing protein</fullName>
    </recommendedName>
</protein>
<gene>
    <name evidence="3" type="ORF">AZE42_09662</name>
</gene>
<sequence length="692" mass="77551">MPATRKLSPRKRAKSHSEESDPESLHSDALDDPPPKKRTHSSRSKPTSSSKPKPKRRKRDVNKADIEKEEDQEGESDVDLKDGQQVVGRVVQAPKTGWVPPGQISQNTLDFLARLKDPACNDREWFKLHVYRRTEKEFKEFIEEFTNMLTEVDSQIPPLPPKDVIHRIYRDMRFSNDKTPYKKVKPGDESIIAAGAWCPARNELATLRNHLLHSTPAAKTLHTILSSKAFTTHFGPPRPHPRGERQSVFGHEDELKVAPKGVDKNHKDIALLKCRSLAVTYRFTDAQVVAPDSEFMDALRTVVDVMTPFVHCLNDLMTLPVDDESEEEDDGGDVGVPEEGENIVIPVIDFAHFEDGSSPARITHDDNLAQVESMFEWVCAYAELALTNDHELLDIKSGKLFSLPIETKMLAPHPKEGWKHRGYSGVGREQVSQMVFDPSELAAIRKQTPDFKESFDVGRDNCLRVSNVWLPEEVLPGFRDAASTFFNTCRQFELEKLLPALSLGLGLPGGGEFLGNYHQDAENQLRLLHYPAMPTEVFASGERGRIAAHTDFGTGTILFQDDVGGLEVESPRDSGNFVPAPPIPGTVVFNIGDFLMRWSNDTLKSTLHRVRAPPNDGTGIIKERFSIPYFMSGDRNLLVDCLPGCWDEDRPKKYEPVTPGAYIDMRLDANYYRIISACYLSVSNSVALSGNC</sequence>
<dbReference type="InterPro" id="IPR012808">
    <property type="entry name" value="CHP02453"/>
</dbReference>
<evidence type="ECO:0000313" key="3">
    <source>
        <dbReference type="EMBL" id="OJA18906.1"/>
    </source>
</evidence>
<organism evidence="3 4">
    <name type="scientific">Rhizopogon vesiculosus</name>
    <dbReference type="NCBI Taxonomy" id="180088"/>
    <lineage>
        <taxon>Eukaryota</taxon>
        <taxon>Fungi</taxon>
        <taxon>Dikarya</taxon>
        <taxon>Basidiomycota</taxon>
        <taxon>Agaricomycotina</taxon>
        <taxon>Agaricomycetes</taxon>
        <taxon>Agaricomycetidae</taxon>
        <taxon>Boletales</taxon>
        <taxon>Suillineae</taxon>
        <taxon>Rhizopogonaceae</taxon>
        <taxon>Rhizopogon</taxon>
    </lineage>
</organism>
<dbReference type="EMBL" id="LVVM01001255">
    <property type="protein sequence ID" value="OJA18906.1"/>
    <property type="molecule type" value="Genomic_DNA"/>
</dbReference>